<dbReference type="GO" id="GO:0035312">
    <property type="term" value="F:5'-3' DNA exonuclease activity"/>
    <property type="evidence" value="ECO:0007669"/>
    <property type="project" value="TreeGrafter"/>
</dbReference>
<evidence type="ECO:0000256" key="5">
    <source>
        <dbReference type="ARBA" id="ARBA00022723"/>
    </source>
</evidence>
<evidence type="ECO:0000256" key="11">
    <source>
        <dbReference type="ARBA" id="ARBA00069609"/>
    </source>
</evidence>
<keyword evidence="17" id="KW-1185">Reference proteome</keyword>
<dbReference type="EC" id="3.5.2.6" evidence="4"/>
<reference evidence="16" key="2">
    <citation type="submission" date="2025-08" db="UniProtKB">
        <authorList>
            <consortium name="Ensembl"/>
        </authorList>
    </citation>
    <scope>IDENTIFICATION</scope>
</reference>
<feature type="region of interest" description="Disordered" evidence="14">
    <location>
        <begin position="504"/>
        <end position="583"/>
    </location>
</feature>
<dbReference type="GeneTree" id="ENSGT00940000158766"/>
<evidence type="ECO:0000256" key="3">
    <source>
        <dbReference type="ARBA" id="ARBA00010304"/>
    </source>
</evidence>
<keyword evidence="6 13" id="KW-0227">DNA damage</keyword>
<feature type="compositionally biased region" description="Low complexity" evidence="14">
    <location>
        <begin position="206"/>
        <end position="217"/>
    </location>
</feature>
<dbReference type="STRING" id="62062.ENSHHUP00000048254"/>
<feature type="compositionally biased region" description="Basic and acidic residues" evidence="14">
    <location>
        <begin position="521"/>
        <end position="533"/>
    </location>
</feature>
<evidence type="ECO:0000256" key="4">
    <source>
        <dbReference type="ARBA" id="ARBA00012865"/>
    </source>
</evidence>
<feature type="region of interest" description="Disordered" evidence="14">
    <location>
        <begin position="95"/>
        <end position="117"/>
    </location>
</feature>
<evidence type="ECO:0000256" key="2">
    <source>
        <dbReference type="ARBA" id="ARBA00004123"/>
    </source>
</evidence>
<evidence type="ECO:0000256" key="14">
    <source>
        <dbReference type="SAM" id="MobiDB-lite"/>
    </source>
</evidence>
<evidence type="ECO:0000256" key="6">
    <source>
        <dbReference type="ARBA" id="ARBA00022763"/>
    </source>
</evidence>
<evidence type="ECO:0000256" key="8">
    <source>
        <dbReference type="ARBA" id="ARBA00022833"/>
    </source>
</evidence>
<dbReference type="Gene3D" id="3.40.50.12650">
    <property type="match status" value="1"/>
</dbReference>
<evidence type="ECO:0000256" key="1">
    <source>
        <dbReference type="ARBA" id="ARBA00001526"/>
    </source>
</evidence>
<dbReference type="GO" id="GO:0008270">
    <property type="term" value="F:zinc ion binding"/>
    <property type="evidence" value="ECO:0007669"/>
    <property type="project" value="UniProtKB-KW"/>
</dbReference>
<dbReference type="SUPFAM" id="SSF56281">
    <property type="entry name" value="Metallo-hydrolase/oxidoreductase"/>
    <property type="match status" value="1"/>
</dbReference>
<evidence type="ECO:0000256" key="9">
    <source>
        <dbReference type="ARBA" id="ARBA00023204"/>
    </source>
</evidence>
<dbReference type="Proteomes" id="UP000314982">
    <property type="component" value="Unassembled WGS sequence"/>
</dbReference>
<reference evidence="16" key="3">
    <citation type="submission" date="2025-09" db="UniProtKB">
        <authorList>
            <consortium name="Ensembl"/>
        </authorList>
    </citation>
    <scope>IDENTIFICATION</scope>
</reference>
<feature type="compositionally biased region" description="Acidic residues" evidence="14">
    <location>
        <begin position="1"/>
        <end position="10"/>
    </location>
</feature>
<dbReference type="GO" id="GO:0008800">
    <property type="term" value="F:beta-lactamase activity"/>
    <property type="evidence" value="ECO:0007669"/>
    <property type="project" value="UniProtKB-EC"/>
</dbReference>
<dbReference type="InterPro" id="IPR036866">
    <property type="entry name" value="RibonucZ/Hydroxyglut_hydro"/>
</dbReference>
<feature type="region of interest" description="Disordered" evidence="14">
    <location>
        <begin position="206"/>
        <end position="234"/>
    </location>
</feature>
<evidence type="ECO:0000256" key="10">
    <source>
        <dbReference type="ARBA" id="ARBA00023242"/>
    </source>
</evidence>
<sequence length="931" mass="103035">MSKNDLEDDIWEYKPLKKKKRKDKETPETFNGPMAKYRQASKRLTKGETSVQVKNTVRDVKLAKVTPNKALGVKAKESIQDKEVACRTLSTQNVTFPQSTQDNDNTPTAGENFHQASSPGGSSCPICQMPFSILVVQSQRWHVAECLDTPGNDRKECPNGIQCYSTILSHYQRYSHSLLAHSRATNEAPCFSLSLELVTNGGANLSLESSQDSQSSSPINRHSGATSPTKPNALLLLRSPAPEVIRKKKGWSPSTKGLKSTLQDNKIKVSTPHKDNSGGEGLEGGFVKAEPSASSDDEISYSPISEFPPDIEVNGTQPRKALFPSSMLEDGENNDSMLLFSDGVSSDELFSNLVANSETNEVCSPVFSDSQVVSISSLVHSNHLPSSSREEHTEDNCSAFSARPPLQSPESIVLESLRERLFSPSSNCSLHSKSLDQCPAHTNTELNMSLPQVPPSSQASPTQQSQATMTTRKGKGKASGLKQTDIGVFFGLKPLKDKEKVQEAGNGNVLPGVSLHQAPVLEERKGGKGDPGGRQRKGRSANATETTKVGVRSDDWSTQTPREGGRKRWNRGRTDGEQGESKQCPFYKKIPGTKFAVDAFQYGLVEGITTYFLTHFHSDHYGGLKKSSTFHIYCNRITGNLVKSKLRVAEQYVHILPMNTQVTVDGFKVILLEANHCPGAAMLLLFLPDGQTVLHTGDFRADPSMEVYHELLSCRVQTLYLDTTYCSPEYTFPTQQEVINFAANTAFICVTLNPRTLVVCGSYSVGKEKVFLALAEVLGSKVCLSRDKFNTMCCLESERIRQLITTDWKAAQVHVLPMMQLNFKNLQAHLSRFSRQYDQLVAFKPTGWTFSQRVGAVEDIKPKVHGNISIYGIPYSEHSSYLELKRFVQWLRPLKIIPTVNVGSWASRKAMERCFREWLTEAYEANNVKVI</sequence>
<feature type="compositionally biased region" description="Low complexity" evidence="14">
    <location>
        <begin position="455"/>
        <end position="471"/>
    </location>
</feature>
<dbReference type="FunFam" id="3.40.50.12650:FF:000001">
    <property type="entry name" value="DNA cross-link repair 1A"/>
    <property type="match status" value="1"/>
</dbReference>
<keyword evidence="8" id="KW-0862">Zinc</keyword>
<protein>
    <recommendedName>
        <fullName evidence="11">DNA cross-link repair 1A protein</fullName>
        <ecNumber evidence="4">3.5.2.6</ecNumber>
    </recommendedName>
    <alternativeName>
        <fullName evidence="12">SNM1 homolog A</fullName>
    </alternativeName>
</protein>
<feature type="domain" description="UBZ4-type" evidence="15">
    <location>
        <begin position="121"/>
        <end position="151"/>
    </location>
</feature>
<dbReference type="GO" id="GO:0006303">
    <property type="term" value="P:double-strand break repair via nonhomologous end joining"/>
    <property type="evidence" value="ECO:0007669"/>
    <property type="project" value="TreeGrafter"/>
</dbReference>
<feature type="region of interest" description="Disordered" evidence="14">
    <location>
        <begin position="268"/>
        <end position="299"/>
    </location>
</feature>
<dbReference type="PROSITE" id="PS51908">
    <property type="entry name" value="ZF_UBZ4"/>
    <property type="match status" value="1"/>
</dbReference>
<dbReference type="InterPro" id="IPR006642">
    <property type="entry name" value="Rad18_UBZ4"/>
</dbReference>
<dbReference type="InterPro" id="IPR011084">
    <property type="entry name" value="DRMBL"/>
</dbReference>
<evidence type="ECO:0000256" key="7">
    <source>
        <dbReference type="ARBA" id="ARBA00022771"/>
    </source>
</evidence>
<feature type="compositionally biased region" description="Polar residues" evidence="14">
    <location>
        <begin position="218"/>
        <end position="230"/>
    </location>
</feature>
<feature type="region of interest" description="Disordered" evidence="14">
    <location>
        <begin position="1"/>
        <end position="50"/>
    </location>
</feature>
<dbReference type="GO" id="GO:0036297">
    <property type="term" value="P:interstrand cross-link repair"/>
    <property type="evidence" value="ECO:0007669"/>
    <property type="project" value="TreeGrafter"/>
</dbReference>
<keyword evidence="5" id="KW-0479">Metal-binding</keyword>
<comment type="catalytic activity">
    <reaction evidence="1">
        <text>a beta-lactam + H2O = a substituted beta-amino acid</text>
        <dbReference type="Rhea" id="RHEA:20401"/>
        <dbReference type="ChEBI" id="CHEBI:15377"/>
        <dbReference type="ChEBI" id="CHEBI:35627"/>
        <dbReference type="ChEBI" id="CHEBI:140347"/>
        <dbReference type="EC" id="3.5.2.6"/>
    </reaction>
</comment>
<proteinExistence type="inferred from homology"/>
<comment type="similarity">
    <text evidence="3">Belongs to the DNA repair metallo-beta-lactamase (DRMBL) family.</text>
</comment>
<reference evidence="17" key="1">
    <citation type="submission" date="2018-06" db="EMBL/GenBank/DDBJ databases">
        <title>Genome assembly of Danube salmon.</title>
        <authorList>
            <person name="Macqueen D.J."/>
            <person name="Gundappa M.K."/>
        </authorList>
    </citation>
    <scope>NUCLEOTIDE SEQUENCE [LARGE SCALE GENOMIC DNA]</scope>
</reference>
<keyword evidence="9 13" id="KW-0234">DNA repair</keyword>
<dbReference type="FunFam" id="3.60.15.10:FF:000010">
    <property type="entry name" value="DNA cross-link repair 1A"/>
    <property type="match status" value="1"/>
</dbReference>
<comment type="subcellular location">
    <subcellularLocation>
        <location evidence="2">Nucleus</location>
    </subcellularLocation>
</comment>
<dbReference type="GO" id="GO:0005634">
    <property type="term" value="C:nucleus"/>
    <property type="evidence" value="ECO:0007669"/>
    <property type="project" value="UniProtKB-SubCell"/>
</dbReference>
<dbReference type="PANTHER" id="PTHR23240:SF6">
    <property type="entry name" value="DNA CROSS-LINK REPAIR 1A PROTEIN"/>
    <property type="match status" value="1"/>
</dbReference>
<dbReference type="Gene3D" id="3.60.15.10">
    <property type="entry name" value="Ribonuclease Z/Hydroxyacylglutathione hydrolase-like"/>
    <property type="match status" value="1"/>
</dbReference>
<accession>A0A4W5NG34</accession>
<evidence type="ECO:0000256" key="13">
    <source>
        <dbReference type="PROSITE-ProRule" id="PRU01256"/>
    </source>
</evidence>
<evidence type="ECO:0000259" key="15">
    <source>
        <dbReference type="PROSITE" id="PS51908"/>
    </source>
</evidence>
<keyword evidence="7 13" id="KW-0863">Zinc-finger</keyword>
<feature type="region of interest" description="Disordered" evidence="14">
    <location>
        <begin position="382"/>
        <end position="405"/>
    </location>
</feature>
<evidence type="ECO:0000256" key="12">
    <source>
        <dbReference type="ARBA" id="ARBA00078423"/>
    </source>
</evidence>
<dbReference type="PANTHER" id="PTHR23240">
    <property type="entry name" value="DNA CROSS-LINK REPAIR PROTEIN PSO2/SNM1-RELATED"/>
    <property type="match status" value="1"/>
</dbReference>
<keyword evidence="10" id="KW-0539">Nucleus</keyword>
<dbReference type="GO" id="GO:0003684">
    <property type="term" value="F:damaged DNA binding"/>
    <property type="evidence" value="ECO:0007669"/>
    <property type="project" value="TreeGrafter"/>
</dbReference>
<evidence type="ECO:0000313" key="16">
    <source>
        <dbReference type="Ensembl" id="ENSHHUP00000048254.1"/>
    </source>
</evidence>
<dbReference type="Pfam" id="PF07522">
    <property type="entry name" value="DRMBL"/>
    <property type="match status" value="1"/>
</dbReference>
<dbReference type="Ensembl" id="ENSHHUT00000050006.1">
    <property type="protein sequence ID" value="ENSHHUP00000048254.1"/>
    <property type="gene ID" value="ENSHHUG00000029258.1"/>
</dbReference>
<feature type="region of interest" description="Disordered" evidence="14">
    <location>
        <begin position="445"/>
        <end position="480"/>
    </location>
</feature>
<dbReference type="AlphaFoldDB" id="A0A4W5NG34"/>
<name>A0A4W5NG34_9TELE</name>
<organism evidence="16 17">
    <name type="scientific">Hucho hucho</name>
    <name type="common">huchen</name>
    <dbReference type="NCBI Taxonomy" id="62062"/>
    <lineage>
        <taxon>Eukaryota</taxon>
        <taxon>Metazoa</taxon>
        <taxon>Chordata</taxon>
        <taxon>Craniata</taxon>
        <taxon>Vertebrata</taxon>
        <taxon>Euteleostomi</taxon>
        <taxon>Actinopterygii</taxon>
        <taxon>Neopterygii</taxon>
        <taxon>Teleostei</taxon>
        <taxon>Protacanthopterygii</taxon>
        <taxon>Salmoniformes</taxon>
        <taxon>Salmonidae</taxon>
        <taxon>Salmoninae</taxon>
        <taxon>Hucho</taxon>
    </lineage>
</organism>
<evidence type="ECO:0000313" key="17">
    <source>
        <dbReference type="Proteomes" id="UP000314982"/>
    </source>
</evidence>